<dbReference type="SUPFAM" id="SSF55729">
    <property type="entry name" value="Acyl-CoA N-acyltransferases (Nat)"/>
    <property type="match status" value="1"/>
</dbReference>
<dbReference type="Pfam" id="PF13673">
    <property type="entry name" value="Acetyltransf_10"/>
    <property type="match status" value="1"/>
</dbReference>
<evidence type="ECO:0000256" key="1">
    <source>
        <dbReference type="ARBA" id="ARBA00022679"/>
    </source>
</evidence>
<keyword evidence="1" id="KW-0808">Transferase</keyword>
<accession>A0A9D1EDJ9</accession>
<dbReference type="PANTHER" id="PTHR42919:SF8">
    <property type="entry name" value="N-ALPHA-ACETYLTRANSFERASE 50"/>
    <property type="match status" value="1"/>
</dbReference>
<evidence type="ECO:0000313" key="5">
    <source>
        <dbReference type="Proteomes" id="UP000824201"/>
    </source>
</evidence>
<dbReference type="PROSITE" id="PS51186">
    <property type="entry name" value="GNAT"/>
    <property type="match status" value="1"/>
</dbReference>
<dbReference type="InterPro" id="IPR000182">
    <property type="entry name" value="GNAT_dom"/>
</dbReference>
<name>A0A9D1EDJ9_9FIRM</name>
<protein>
    <submittedName>
        <fullName evidence="4">GNAT family N-acetyltransferase</fullName>
    </submittedName>
</protein>
<proteinExistence type="predicted"/>
<evidence type="ECO:0000259" key="3">
    <source>
        <dbReference type="PROSITE" id="PS51186"/>
    </source>
</evidence>
<organism evidence="4 5">
    <name type="scientific">Candidatus Fimimorpha faecalis</name>
    <dbReference type="NCBI Taxonomy" id="2840824"/>
    <lineage>
        <taxon>Bacteria</taxon>
        <taxon>Bacillati</taxon>
        <taxon>Bacillota</taxon>
        <taxon>Clostridia</taxon>
        <taxon>Eubacteriales</taxon>
        <taxon>Candidatus Fimimorpha</taxon>
    </lineage>
</organism>
<reference evidence="4" key="1">
    <citation type="submission" date="2020-10" db="EMBL/GenBank/DDBJ databases">
        <authorList>
            <person name="Gilroy R."/>
        </authorList>
    </citation>
    <scope>NUCLEOTIDE SEQUENCE</scope>
    <source>
        <strain evidence="4">ChiW13-3771</strain>
    </source>
</reference>
<gene>
    <name evidence="4" type="ORF">IAC96_05670</name>
</gene>
<comment type="caution">
    <text evidence="4">The sequence shown here is derived from an EMBL/GenBank/DDBJ whole genome shotgun (WGS) entry which is preliminary data.</text>
</comment>
<dbReference type="CDD" id="cd04301">
    <property type="entry name" value="NAT_SF"/>
    <property type="match status" value="1"/>
</dbReference>
<dbReference type="PANTHER" id="PTHR42919">
    <property type="entry name" value="N-ALPHA-ACETYLTRANSFERASE"/>
    <property type="match status" value="1"/>
</dbReference>
<dbReference type="InterPro" id="IPR051556">
    <property type="entry name" value="N-term/lysine_N-AcTrnsfr"/>
</dbReference>
<dbReference type="EMBL" id="DVHN01000063">
    <property type="protein sequence ID" value="HIR88422.1"/>
    <property type="molecule type" value="Genomic_DNA"/>
</dbReference>
<sequence>MSYRIREIQKTEYNILEDFLYEAIFIPEGVSAPPKEIINKKELQVYIADFGQKKGDIGLVAEVDNKIVGAVWARIMNDYGHIDDETPSLAISLYSDYRSCGIGTALMKNMLEALKKSGYKQTSLAVQKANYAVKMYKSVGFKIIDENEEEYIMVCKLCTVDRNLIHMTIPDKPNSRNQRYVKV</sequence>
<evidence type="ECO:0000256" key="2">
    <source>
        <dbReference type="ARBA" id="ARBA00023315"/>
    </source>
</evidence>
<dbReference type="AlphaFoldDB" id="A0A9D1EDJ9"/>
<dbReference type="GO" id="GO:0031415">
    <property type="term" value="C:NatA complex"/>
    <property type="evidence" value="ECO:0007669"/>
    <property type="project" value="TreeGrafter"/>
</dbReference>
<feature type="domain" description="N-acetyltransferase" evidence="3">
    <location>
        <begin position="3"/>
        <end position="158"/>
    </location>
</feature>
<dbReference type="InterPro" id="IPR016181">
    <property type="entry name" value="Acyl_CoA_acyltransferase"/>
</dbReference>
<evidence type="ECO:0000313" key="4">
    <source>
        <dbReference type="EMBL" id="HIR88422.1"/>
    </source>
</evidence>
<keyword evidence="2" id="KW-0012">Acyltransferase</keyword>
<dbReference type="Gene3D" id="3.40.630.30">
    <property type="match status" value="1"/>
</dbReference>
<dbReference type="GO" id="GO:0007064">
    <property type="term" value="P:mitotic sister chromatid cohesion"/>
    <property type="evidence" value="ECO:0007669"/>
    <property type="project" value="TreeGrafter"/>
</dbReference>
<reference evidence="4" key="2">
    <citation type="journal article" date="2021" name="PeerJ">
        <title>Extensive microbial diversity within the chicken gut microbiome revealed by metagenomics and culture.</title>
        <authorList>
            <person name="Gilroy R."/>
            <person name="Ravi A."/>
            <person name="Getino M."/>
            <person name="Pursley I."/>
            <person name="Horton D.L."/>
            <person name="Alikhan N.F."/>
            <person name="Baker D."/>
            <person name="Gharbi K."/>
            <person name="Hall N."/>
            <person name="Watson M."/>
            <person name="Adriaenssens E.M."/>
            <person name="Foster-Nyarko E."/>
            <person name="Jarju S."/>
            <person name="Secka A."/>
            <person name="Antonio M."/>
            <person name="Oren A."/>
            <person name="Chaudhuri R.R."/>
            <person name="La Ragione R."/>
            <person name="Hildebrand F."/>
            <person name="Pallen M.J."/>
        </authorList>
    </citation>
    <scope>NUCLEOTIDE SEQUENCE</scope>
    <source>
        <strain evidence="4">ChiW13-3771</strain>
    </source>
</reference>
<dbReference type="GO" id="GO:0016747">
    <property type="term" value="F:acyltransferase activity, transferring groups other than amino-acyl groups"/>
    <property type="evidence" value="ECO:0007669"/>
    <property type="project" value="InterPro"/>
</dbReference>
<dbReference type="Proteomes" id="UP000824201">
    <property type="component" value="Unassembled WGS sequence"/>
</dbReference>